<organism evidence="9">
    <name type="scientific">Ignavibacterium album</name>
    <dbReference type="NCBI Taxonomy" id="591197"/>
    <lineage>
        <taxon>Bacteria</taxon>
        <taxon>Pseudomonadati</taxon>
        <taxon>Ignavibacteriota</taxon>
        <taxon>Ignavibacteria</taxon>
        <taxon>Ignavibacteriales</taxon>
        <taxon>Ignavibacteriaceae</taxon>
        <taxon>Ignavibacterium</taxon>
    </lineage>
</organism>
<name>A0A832LKV9_9BACT</name>
<dbReference type="GO" id="GO:0005886">
    <property type="term" value="C:plasma membrane"/>
    <property type="evidence" value="ECO:0007669"/>
    <property type="project" value="TreeGrafter"/>
</dbReference>
<evidence type="ECO:0000256" key="2">
    <source>
        <dbReference type="ARBA" id="ARBA00010544"/>
    </source>
</evidence>
<accession>A0A832LKV9</accession>
<evidence type="ECO:0000256" key="7">
    <source>
        <dbReference type="ARBA" id="ARBA00023136"/>
    </source>
</evidence>
<evidence type="ECO:0000256" key="5">
    <source>
        <dbReference type="ARBA" id="ARBA00022748"/>
    </source>
</evidence>
<evidence type="ECO:0000256" key="3">
    <source>
        <dbReference type="ARBA" id="ARBA00022448"/>
    </source>
</evidence>
<feature type="transmembrane region" description="Helical" evidence="8">
    <location>
        <begin position="127"/>
        <end position="152"/>
    </location>
</feature>
<keyword evidence="3" id="KW-0813">Transport</keyword>
<dbReference type="AlphaFoldDB" id="A0A832LKV9"/>
<comment type="subcellular location">
    <subcellularLocation>
        <location evidence="1">Membrane</location>
        <topology evidence="1">Multi-pass membrane protein</topology>
    </subcellularLocation>
</comment>
<dbReference type="PANTHER" id="PTHR30070">
    <property type="entry name" value="HEME EXPORTER PROTEIN B"/>
    <property type="match status" value="1"/>
</dbReference>
<evidence type="ECO:0000256" key="1">
    <source>
        <dbReference type="ARBA" id="ARBA00004141"/>
    </source>
</evidence>
<gene>
    <name evidence="9" type="ORF">ENS56_14755</name>
</gene>
<comment type="similarity">
    <text evidence="2">Belongs to the CcmB/CycW/HelB family.</text>
</comment>
<sequence length="221" mass="24523">MNSKAYNLFLKDFRSELRTRYAINALAMFIIVAISVILFSIGNEKINENLTAGLFWVVIFFTAMSGLSRAFVSEEERGTTLTLQLIASPITVFSGKLIFNVILVFAMNAIIALLYGTLFEDFVIKNFLLFLATFVLGNIGLAVSSTIIAAIIAKAGAKGTLYPVLSFPILLPLILTCVQLTLFSFDGTSFEKSKFELAIVVSYDVIMITVSYLLFDFIWKE</sequence>
<dbReference type="InterPro" id="IPR003544">
    <property type="entry name" value="Cyt_c_biogenesis_CcmB"/>
</dbReference>
<dbReference type="GO" id="GO:1903607">
    <property type="term" value="P:cytochrome c biosynthetic process"/>
    <property type="evidence" value="ECO:0007669"/>
    <property type="project" value="TreeGrafter"/>
</dbReference>
<feature type="transmembrane region" description="Helical" evidence="8">
    <location>
        <begin position="197"/>
        <end position="219"/>
    </location>
</feature>
<protein>
    <submittedName>
        <fullName evidence="9">ABC transporter permease</fullName>
    </submittedName>
</protein>
<keyword evidence="5" id="KW-0201">Cytochrome c-type biogenesis</keyword>
<keyword evidence="4 8" id="KW-0812">Transmembrane</keyword>
<comment type="caution">
    <text evidence="9">The sequence shown here is derived from an EMBL/GenBank/DDBJ whole genome shotgun (WGS) entry which is preliminary data.</text>
</comment>
<proteinExistence type="inferred from homology"/>
<evidence type="ECO:0000256" key="4">
    <source>
        <dbReference type="ARBA" id="ARBA00022692"/>
    </source>
</evidence>
<evidence type="ECO:0000256" key="8">
    <source>
        <dbReference type="SAM" id="Phobius"/>
    </source>
</evidence>
<keyword evidence="7 8" id="KW-0472">Membrane</keyword>
<dbReference type="GO" id="GO:0015232">
    <property type="term" value="F:heme transmembrane transporter activity"/>
    <property type="evidence" value="ECO:0007669"/>
    <property type="project" value="InterPro"/>
</dbReference>
<dbReference type="Pfam" id="PF03379">
    <property type="entry name" value="CcmB"/>
    <property type="match status" value="1"/>
</dbReference>
<evidence type="ECO:0000313" key="9">
    <source>
        <dbReference type="EMBL" id="HGT49296.1"/>
    </source>
</evidence>
<dbReference type="PANTHER" id="PTHR30070:SF1">
    <property type="entry name" value="CYTOCHROME C BIOGENESIS B-RELATED"/>
    <property type="match status" value="1"/>
</dbReference>
<reference evidence="9" key="1">
    <citation type="journal article" date="2020" name="mSystems">
        <title>Genome- and Community-Level Interaction Insights into Carbon Utilization and Element Cycling Functions of Hydrothermarchaeota in Hydrothermal Sediment.</title>
        <authorList>
            <person name="Zhou Z."/>
            <person name="Liu Y."/>
            <person name="Xu W."/>
            <person name="Pan J."/>
            <person name="Luo Z.H."/>
            <person name="Li M."/>
        </authorList>
    </citation>
    <scope>NUCLEOTIDE SEQUENCE [LARGE SCALE GENOMIC DNA]</scope>
    <source>
        <strain evidence="9">SpSt-500</strain>
    </source>
</reference>
<keyword evidence="6 8" id="KW-1133">Transmembrane helix</keyword>
<dbReference type="EMBL" id="DSVI01000027">
    <property type="protein sequence ID" value="HGT49296.1"/>
    <property type="molecule type" value="Genomic_DNA"/>
</dbReference>
<feature type="transmembrane region" description="Helical" evidence="8">
    <location>
        <begin position="93"/>
        <end position="115"/>
    </location>
</feature>
<feature type="transmembrane region" description="Helical" evidence="8">
    <location>
        <begin position="164"/>
        <end position="185"/>
    </location>
</feature>
<evidence type="ECO:0000256" key="6">
    <source>
        <dbReference type="ARBA" id="ARBA00022989"/>
    </source>
</evidence>
<dbReference type="GO" id="GO:0017004">
    <property type="term" value="P:cytochrome complex assembly"/>
    <property type="evidence" value="ECO:0007669"/>
    <property type="project" value="UniProtKB-KW"/>
</dbReference>
<feature type="transmembrane region" description="Helical" evidence="8">
    <location>
        <begin position="53"/>
        <end position="72"/>
    </location>
</feature>
<feature type="transmembrane region" description="Helical" evidence="8">
    <location>
        <begin position="21"/>
        <end position="41"/>
    </location>
</feature>